<dbReference type="RefSeq" id="WP_034638591.1">
    <property type="nucleotide sequence ID" value="NZ_CBCSJC010000031.1"/>
</dbReference>
<dbReference type="PROSITE" id="PS00519">
    <property type="entry name" value="HTH_ASNC_1"/>
    <property type="match status" value="1"/>
</dbReference>
<dbReference type="SMART" id="SM00344">
    <property type="entry name" value="HTH_ASNC"/>
    <property type="match status" value="1"/>
</dbReference>
<dbReference type="Pfam" id="PF01037">
    <property type="entry name" value="AsnC_trans_reg"/>
    <property type="match status" value="1"/>
</dbReference>
<dbReference type="CDD" id="cd00090">
    <property type="entry name" value="HTH_ARSR"/>
    <property type="match status" value="1"/>
</dbReference>
<evidence type="ECO:0000259" key="4">
    <source>
        <dbReference type="PROSITE" id="PS50956"/>
    </source>
</evidence>
<evidence type="ECO:0000256" key="1">
    <source>
        <dbReference type="ARBA" id="ARBA00023015"/>
    </source>
</evidence>
<dbReference type="EMBL" id="JOTN01000006">
    <property type="protein sequence ID" value="KEK19775.1"/>
    <property type="molecule type" value="Genomic_DNA"/>
</dbReference>
<dbReference type="eggNOG" id="COG1522">
    <property type="taxonomic scope" value="Bacteria"/>
</dbReference>
<dbReference type="GO" id="GO:0043565">
    <property type="term" value="F:sequence-specific DNA binding"/>
    <property type="evidence" value="ECO:0007669"/>
    <property type="project" value="InterPro"/>
</dbReference>
<dbReference type="SUPFAM" id="SSF46785">
    <property type="entry name" value="Winged helix' DNA-binding domain"/>
    <property type="match status" value="1"/>
</dbReference>
<dbReference type="SUPFAM" id="SSF54909">
    <property type="entry name" value="Dimeric alpha+beta barrel"/>
    <property type="match status" value="1"/>
</dbReference>
<dbReference type="GO" id="GO:0005829">
    <property type="term" value="C:cytosol"/>
    <property type="evidence" value="ECO:0007669"/>
    <property type="project" value="TreeGrafter"/>
</dbReference>
<keyword evidence="2" id="KW-0238">DNA-binding</keyword>
<dbReference type="InterPro" id="IPR036390">
    <property type="entry name" value="WH_DNA-bd_sf"/>
</dbReference>
<gene>
    <name evidence="5" type="ORF">BAMA_21275</name>
</gene>
<dbReference type="InterPro" id="IPR019887">
    <property type="entry name" value="Tscrpt_reg_AsnC/Lrp_C"/>
</dbReference>
<keyword evidence="1" id="KW-0805">Transcription regulation</keyword>
<dbReference type="Proteomes" id="UP000027822">
    <property type="component" value="Unassembled WGS sequence"/>
</dbReference>
<evidence type="ECO:0000256" key="2">
    <source>
        <dbReference type="ARBA" id="ARBA00023125"/>
    </source>
</evidence>
<dbReference type="InterPro" id="IPR019888">
    <property type="entry name" value="Tscrpt_reg_AsnC-like"/>
</dbReference>
<comment type="caution">
    <text evidence="5">The sequence shown here is derived from an EMBL/GenBank/DDBJ whole genome shotgun (WGS) entry which is preliminary data.</text>
</comment>
<accession>A0A073JZV8</accession>
<protein>
    <submittedName>
        <fullName evidence="5">AsnC family transcriptional regulator</fullName>
    </submittedName>
</protein>
<dbReference type="PANTHER" id="PTHR30154:SF53">
    <property type="entry name" value="HTH-TYPE TRANSCRIPTIONAL REGULATOR LRPC"/>
    <property type="match status" value="1"/>
</dbReference>
<dbReference type="AlphaFoldDB" id="A0A073JZV8"/>
<feature type="domain" description="HTH asnC-type" evidence="4">
    <location>
        <begin position="1"/>
        <end position="62"/>
    </location>
</feature>
<dbReference type="Gene3D" id="3.30.70.920">
    <property type="match status" value="1"/>
</dbReference>
<proteinExistence type="predicted"/>
<dbReference type="InterPro" id="IPR011008">
    <property type="entry name" value="Dimeric_a/b-barrel"/>
</dbReference>
<dbReference type="Pfam" id="PF13412">
    <property type="entry name" value="HTH_24"/>
    <property type="match status" value="1"/>
</dbReference>
<dbReference type="Gene3D" id="1.10.10.10">
    <property type="entry name" value="Winged helix-like DNA-binding domain superfamily/Winged helix DNA-binding domain"/>
    <property type="match status" value="1"/>
</dbReference>
<dbReference type="PROSITE" id="PS50956">
    <property type="entry name" value="HTH_ASNC_2"/>
    <property type="match status" value="1"/>
</dbReference>
<name>A0A073JZV8_9BACI</name>
<keyword evidence="6" id="KW-1185">Reference proteome</keyword>
<keyword evidence="3" id="KW-0804">Transcription</keyword>
<dbReference type="PRINTS" id="PR00033">
    <property type="entry name" value="HTHASNC"/>
</dbReference>
<dbReference type="PANTHER" id="PTHR30154">
    <property type="entry name" value="LEUCINE-RESPONSIVE REGULATORY PROTEIN"/>
    <property type="match status" value="1"/>
</dbReference>
<dbReference type="InterPro" id="IPR000485">
    <property type="entry name" value="AsnC-type_HTH_dom"/>
</dbReference>
<evidence type="ECO:0000256" key="3">
    <source>
        <dbReference type="ARBA" id="ARBA00023163"/>
    </source>
</evidence>
<reference evidence="5 6" key="1">
    <citation type="submission" date="2014-06" db="EMBL/GenBank/DDBJ databases">
        <title>Draft genome sequence of Bacillus manliponensis JCM 15802 (MCCC 1A00708).</title>
        <authorList>
            <person name="Lai Q."/>
            <person name="Liu Y."/>
            <person name="Shao Z."/>
        </authorList>
    </citation>
    <scope>NUCLEOTIDE SEQUENCE [LARGE SCALE GENOMIC DNA]</scope>
    <source>
        <strain evidence="5 6">JCM 15802</strain>
    </source>
</reference>
<dbReference type="GO" id="GO:0043200">
    <property type="term" value="P:response to amino acid"/>
    <property type="evidence" value="ECO:0007669"/>
    <property type="project" value="TreeGrafter"/>
</dbReference>
<dbReference type="STRING" id="574376.BAMA_21275"/>
<dbReference type="InterPro" id="IPR019885">
    <property type="entry name" value="Tscrpt_reg_HTH_AsnC-type_CS"/>
</dbReference>
<sequence length="150" mass="16938">MDEIDQNILKLLQKDGRMTIIQLSKELNLSRPSVNERLRRLQESGVIQGFTVKISHEEIGKGTLVIIQVGNLKVECHRFEEIIQKEMDILECHRITGANSYFIKAAVSSMNELKALVDRLVPFGQINTSVVLSSPVFHRPLLPNSSIIDC</sequence>
<dbReference type="InterPro" id="IPR036388">
    <property type="entry name" value="WH-like_DNA-bd_sf"/>
</dbReference>
<dbReference type="OrthoDB" id="34294at2"/>
<dbReference type="InterPro" id="IPR011991">
    <property type="entry name" value="ArsR-like_HTH"/>
</dbReference>
<evidence type="ECO:0000313" key="5">
    <source>
        <dbReference type="EMBL" id="KEK19775.1"/>
    </source>
</evidence>
<evidence type="ECO:0000313" key="6">
    <source>
        <dbReference type="Proteomes" id="UP000027822"/>
    </source>
</evidence>
<organism evidence="5 6">
    <name type="scientific">Bacillus manliponensis</name>
    <dbReference type="NCBI Taxonomy" id="574376"/>
    <lineage>
        <taxon>Bacteria</taxon>
        <taxon>Bacillati</taxon>
        <taxon>Bacillota</taxon>
        <taxon>Bacilli</taxon>
        <taxon>Bacillales</taxon>
        <taxon>Bacillaceae</taxon>
        <taxon>Bacillus</taxon>
        <taxon>Bacillus cereus group</taxon>
    </lineage>
</organism>